<evidence type="ECO:0000313" key="1">
    <source>
        <dbReference type="EMBL" id="TYL37264.1"/>
    </source>
</evidence>
<comment type="caution">
    <text evidence="1">The sequence shown here is derived from an EMBL/GenBank/DDBJ whole genome shotgun (WGS) entry which is preliminary data.</text>
</comment>
<dbReference type="Proteomes" id="UP000766904">
    <property type="component" value="Unassembled WGS sequence"/>
</dbReference>
<dbReference type="OrthoDB" id="31125at2157"/>
<dbReference type="Gene3D" id="3.90.920.10">
    <property type="entry name" value="DNA primase, PRIM domain"/>
    <property type="match status" value="1"/>
</dbReference>
<dbReference type="EMBL" id="PHNJ01000011">
    <property type="protein sequence ID" value="TYL37264.1"/>
    <property type="molecule type" value="Genomic_DNA"/>
</dbReference>
<proteinExistence type="predicted"/>
<reference evidence="1" key="1">
    <citation type="submission" date="2017-11" db="EMBL/GenBank/DDBJ databases">
        <authorList>
            <person name="Kajale S.C."/>
            <person name="Sharma A."/>
        </authorList>
    </citation>
    <scope>NUCLEOTIDE SEQUENCE</scope>
    <source>
        <strain evidence="1">LS1_42</strain>
    </source>
</reference>
<dbReference type="SUPFAM" id="SSF56747">
    <property type="entry name" value="Prim-pol domain"/>
    <property type="match status" value="1"/>
</dbReference>
<sequence length="310" mass="36076">MIWRRATRGEVYAFYTDEFPEYVDQLPPFITPTAPKEFGISFRERHPIRKEKRPDRDFVRRPTWRTTSDGEPVSQSFSDFEDLVSFIQSPARYDPFQDSDYALADPDLTEKGDPISDGVYYGLDNWDRSWVLAVDIDAKDIATARAERELDESALELETQSEERTRDDTLLAESEIRDADPMGYPYTFEDIERAIEYGFETREIFTDVFAAEETMVVYSGQGVHVYLLDDDLEYGYDEKSREVLNDLLLERYEIPIDPVVTADRSRLLRVPYSLHAEVCRVVQPIETPAFDPRTEARPQFLETESELTHD</sequence>
<protein>
    <submittedName>
        <fullName evidence="1">DNA primase</fullName>
    </submittedName>
</protein>
<dbReference type="RefSeq" id="WP_148859411.1">
    <property type="nucleotide sequence ID" value="NZ_PHNJ01000011.1"/>
</dbReference>
<keyword evidence="2" id="KW-1185">Reference proteome</keyword>
<dbReference type="AlphaFoldDB" id="A0A8J8Q1Q2"/>
<name>A0A8J8Q1Q2_9EURY</name>
<evidence type="ECO:0000313" key="2">
    <source>
        <dbReference type="Proteomes" id="UP000766904"/>
    </source>
</evidence>
<organism evidence="1 2">
    <name type="scientific">Natronococcus pandeyae</name>
    <dbReference type="NCBI Taxonomy" id="2055836"/>
    <lineage>
        <taxon>Archaea</taxon>
        <taxon>Methanobacteriati</taxon>
        <taxon>Methanobacteriota</taxon>
        <taxon>Stenosarchaea group</taxon>
        <taxon>Halobacteria</taxon>
        <taxon>Halobacteriales</taxon>
        <taxon>Natrialbaceae</taxon>
        <taxon>Natronococcus</taxon>
    </lineage>
</organism>
<accession>A0A8J8Q1Q2</accession>
<gene>
    <name evidence="1" type="ORF">CV102_18330</name>
</gene>